<feature type="region of interest" description="Disordered" evidence="2">
    <location>
        <begin position="1"/>
        <end position="96"/>
    </location>
</feature>
<feature type="compositionally biased region" description="Polar residues" evidence="2">
    <location>
        <begin position="78"/>
        <end position="90"/>
    </location>
</feature>
<keyword evidence="4" id="KW-1185">Reference proteome</keyword>
<gene>
    <name evidence="3" type="ORF">GSI_14370</name>
</gene>
<organism evidence="3 4">
    <name type="scientific">Ganoderma sinense ZZ0214-1</name>
    <dbReference type="NCBI Taxonomy" id="1077348"/>
    <lineage>
        <taxon>Eukaryota</taxon>
        <taxon>Fungi</taxon>
        <taxon>Dikarya</taxon>
        <taxon>Basidiomycota</taxon>
        <taxon>Agaricomycotina</taxon>
        <taxon>Agaricomycetes</taxon>
        <taxon>Polyporales</taxon>
        <taxon>Polyporaceae</taxon>
        <taxon>Ganoderma</taxon>
    </lineage>
</organism>
<keyword evidence="1" id="KW-0175">Coiled coil</keyword>
<feature type="coiled-coil region" evidence="1">
    <location>
        <begin position="135"/>
        <end position="162"/>
    </location>
</feature>
<accession>A0A2G8RNI8</accession>
<name>A0A2G8RNI8_9APHY</name>
<evidence type="ECO:0000313" key="4">
    <source>
        <dbReference type="Proteomes" id="UP000230002"/>
    </source>
</evidence>
<feature type="compositionally biased region" description="Polar residues" evidence="2">
    <location>
        <begin position="1"/>
        <end position="14"/>
    </location>
</feature>
<dbReference type="AlphaFoldDB" id="A0A2G8RNI8"/>
<feature type="compositionally biased region" description="Polar residues" evidence="2">
    <location>
        <begin position="53"/>
        <end position="64"/>
    </location>
</feature>
<evidence type="ECO:0000256" key="1">
    <source>
        <dbReference type="SAM" id="Coils"/>
    </source>
</evidence>
<proteinExistence type="predicted"/>
<dbReference type="EMBL" id="AYKW01000068">
    <property type="protein sequence ID" value="PIL23063.1"/>
    <property type="molecule type" value="Genomic_DNA"/>
</dbReference>
<evidence type="ECO:0000313" key="3">
    <source>
        <dbReference type="EMBL" id="PIL23063.1"/>
    </source>
</evidence>
<protein>
    <submittedName>
        <fullName evidence="3">Uncharacterized protein</fullName>
    </submittedName>
</protein>
<comment type="caution">
    <text evidence="3">The sequence shown here is derived from an EMBL/GenBank/DDBJ whole genome shotgun (WGS) entry which is preliminary data.</text>
</comment>
<feature type="compositionally biased region" description="Basic and acidic residues" evidence="2">
    <location>
        <begin position="32"/>
        <end position="48"/>
    </location>
</feature>
<reference evidence="3 4" key="1">
    <citation type="journal article" date="2015" name="Sci. Rep.">
        <title>Chromosome-level genome map provides insights into diverse defense mechanisms in the medicinal fungus Ganoderma sinense.</title>
        <authorList>
            <person name="Zhu Y."/>
            <person name="Xu J."/>
            <person name="Sun C."/>
            <person name="Zhou S."/>
            <person name="Xu H."/>
            <person name="Nelson D.R."/>
            <person name="Qian J."/>
            <person name="Song J."/>
            <person name="Luo H."/>
            <person name="Xiang L."/>
            <person name="Li Y."/>
            <person name="Xu Z."/>
            <person name="Ji A."/>
            <person name="Wang L."/>
            <person name="Lu S."/>
            <person name="Hayward A."/>
            <person name="Sun W."/>
            <person name="Li X."/>
            <person name="Schwartz D.C."/>
            <person name="Wang Y."/>
            <person name="Chen S."/>
        </authorList>
    </citation>
    <scope>NUCLEOTIDE SEQUENCE [LARGE SCALE GENOMIC DNA]</scope>
    <source>
        <strain evidence="3 4">ZZ0214-1</strain>
    </source>
</reference>
<evidence type="ECO:0000256" key="2">
    <source>
        <dbReference type="SAM" id="MobiDB-lite"/>
    </source>
</evidence>
<sequence>MSDISPQKTSSGASTLPAEPIDASQGAPSSRTEQDRQIDARDTMEVDKPSLLYNPNPSDTSTLSPMPEELDTVPLATPDSSASYPVQAYSTADRRAADKRISEIHADPAFKSADPDSPERQAMERELSAAFRVLIACEERTAKELDRRRLELERTLPEMMRRDMEEMQRLEACFQQAFAMAPWTQLASPSPRDTLRCVVCACSD</sequence>
<dbReference type="Proteomes" id="UP000230002">
    <property type="component" value="Unassembled WGS sequence"/>
</dbReference>